<comment type="subunit">
    <text evidence="2">Homotrimer.</text>
</comment>
<dbReference type="InterPro" id="IPR011707">
    <property type="entry name" value="Cu-oxidase-like_N"/>
</dbReference>
<dbReference type="InterPro" id="IPR011706">
    <property type="entry name" value="Cu-oxidase_C"/>
</dbReference>
<proteinExistence type="predicted"/>
<dbReference type="CDD" id="cd11024">
    <property type="entry name" value="CuRO_1_2DMCO_NIR_like"/>
    <property type="match status" value="1"/>
</dbReference>
<dbReference type="KEGG" id="nvn:NVIE_026950"/>
<comment type="cofactor">
    <cofactor evidence="1 10">
        <name>Cu(+)</name>
        <dbReference type="ChEBI" id="CHEBI:49552"/>
    </cofactor>
</comment>
<dbReference type="HOGENOM" id="CLU_031740_0_0_2"/>
<comment type="cofactor">
    <cofactor evidence="10">
        <name>Cu(2+)</name>
        <dbReference type="ChEBI" id="CHEBI:29036"/>
    </cofactor>
</comment>
<evidence type="ECO:0000313" key="13">
    <source>
        <dbReference type="EMBL" id="AIC16967.1"/>
    </source>
</evidence>
<feature type="domain" description="Plastocyanin-like" evidence="12">
    <location>
        <begin position="106"/>
        <end position="208"/>
    </location>
</feature>
<dbReference type="PANTHER" id="PTHR11709">
    <property type="entry name" value="MULTI-COPPER OXIDASE"/>
    <property type="match status" value="1"/>
</dbReference>
<dbReference type="EC" id="1.7.2.1" evidence="3"/>
<feature type="binding site" description="type 1 copper site" evidence="10">
    <location>
        <position position="194"/>
    </location>
    <ligand>
        <name>Cu cation</name>
        <dbReference type="ChEBI" id="CHEBI:23378"/>
        <label>1</label>
    </ligand>
</feature>
<comment type="catalytic activity">
    <reaction evidence="9">
        <text>nitric oxide + Fe(III)-[cytochrome c] + H2O = Fe(II)-[cytochrome c] + nitrite + 2 H(+)</text>
        <dbReference type="Rhea" id="RHEA:15233"/>
        <dbReference type="Rhea" id="RHEA-COMP:10350"/>
        <dbReference type="Rhea" id="RHEA-COMP:14399"/>
        <dbReference type="ChEBI" id="CHEBI:15377"/>
        <dbReference type="ChEBI" id="CHEBI:15378"/>
        <dbReference type="ChEBI" id="CHEBI:16301"/>
        <dbReference type="ChEBI" id="CHEBI:16480"/>
        <dbReference type="ChEBI" id="CHEBI:29033"/>
        <dbReference type="ChEBI" id="CHEBI:29034"/>
        <dbReference type="EC" id="1.7.2.1"/>
    </reaction>
</comment>
<feature type="domain" description="Plastocyanin-like" evidence="11">
    <location>
        <begin position="226"/>
        <end position="339"/>
    </location>
</feature>
<keyword evidence="7" id="KW-0560">Oxidoreductase</keyword>
<evidence type="ECO:0000256" key="2">
    <source>
        <dbReference type="ARBA" id="ARBA00011233"/>
    </source>
</evidence>
<dbReference type="Gene3D" id="2.60.40.420">
    <property type="entry name" value="Cupredoxins - blue copper proteins"/>
    <property type="match status" value="2"/>
</dbReference>
<keyword evidence="14" id="KW-1185">Reference proteome</keyword>
<feature type="binding site" description="type 1 copper site" evidence="10">
    <location>
        <position position="186"/>
    </location>
    <ligand>
        <name>Cu cation</name>
        <dbReference type="ChEBI" id="CHEBI:23378"/>
        <label>1</label>
    </ligand>
</feature>
<dbReference type="STRING" id="926571.NVIE_026950"/>
<evidence type="ECO:0000259" key="11">
    <source>
        <dbReference type="Pfam" id="PF07731"/>
    </source>
</evidence>
<dbReference type="AlphaFoldDB" id="A0A060HVA8"/>
<dbReference type="PANTHER" id="PTHR11709:SF394">
    <property type="entry name" value="FI03373P-RELATED"/>
    <property type="match status" value="1"/>
</dbReference>
<feature type="binding site" description="type 1 copper site" evidence="10">
    <location>
        <position position="185"/>
    </location>
    <ligand>
        <name>Cu cation</name>
        <dbReference type="ChEBI" id="CHEBI:23378"/>
        <label>1</label>
    </ligand>
</feature>
<keyword evidence="5 10" id="KW-0479">Metal-binding</keyword>
<dbReference type="SUPFAM" id="SSF49503">
    <property type="entry name" value="Cupredoxins"/>
    <property type="match status" value="2"/>
</dbReference>
<accession>A0A060HVA8</accession>
<evidence type="ECO:0000256" key="9">
    <source>
        <dbReference type="ARBA" id="ARBA00049340"/>
    </source>
</evidence>
<evidence type="ECO:0000256" key="4">
    <source>
        <dbReference type="ARBA" id="ARBA00017290"/>
    </source>
</evidence>
<keyword evidence="8 10" id="KW-0186">Copper</keyword>
<evidence type="ECO:0000256" key="1">
    <source>
        <dbReference type="ARBA" id="ARBA00001960"/>
    </source>
</evidence>
<feature type="binding site" description="type 1 copper site" evidence="10">
    <location>
        <position position="323"/>
    </location>
    <ligand>
        <name>Cu cation</name>
        <dbReference type="ChEBI" id="CHEBI:23378"/>
        <label>1</label>
    </ligand>
</feature>
<dbReference type="GO" id="GO:0050421">
    <property type="term" value="F:nitrite reductase (NO-forming) activity"/>
    <property type="evidence" value="ECO:0007669"/>
    <property type="project" value="UniProtKB-EC"/>
</dbReference>
<evidence type="ECO:0000256" key="10">
    <source>
        <dbReference type="PIRSR" id="PIRSR601287-1"/>
    </source>
</evidence>
<organism evidence="13 14">
    <name type="scientific">Nitrososphaera viennensis EN76</name>
    <dbReference type="NCBI Taxonomy" id="926571"/>
    <lineage>
        <taxon>Archaea</taxon>
        <taxon>Nitrososphaerota</taxon>
        <taxon>Nitrososphaeria</taxon>
        <taxon>Nitrososphaerales</taxon>
        <taxon>Nitrososphaeraceae</taxon>
        <taxon>Nitrososphaera</taxon>
    </lineage>
</organism>
<feature type="binding site" description="type 1 copper site" evidence="10">
    <location>
        <position position="145"/>
    </location>
    <ligand>
        <name>Cu cation</name>
        <dbReference type="ChEBI" id="CHEBI:23378"/>
        <label>1</label>
    </ligand>
</feature>
<gene>
    <name evidence="13" type="ORF">NVIE_026950</name>
</gene>
<reference evidence="13 14" key="1">
    <citation type="journal article" date="2014" name="Int. J. Syst. Evol. Microbiol.">
        <title>Nitrososphaera viennensis gen. nov., sp. nov., an aerobic and mesophilic, ammonia-oxidizing archaeon from soil and a member of the archaeal phylum Thaumarchaeota.</title>
        <authorList>
            <person name="Stieglmeier M."/>
            <person name="Klingl A."/>
            <person name="Alves R.J."/>
            <person name="Rittmann S.K."/>
            <person name="Melcher M."/>
            <person name="Leisch N."/>
            <person name="Schleper C."/>
        </authorList>
    </citation>
    <scope>NUCLEOTIDE SEQUENCE [LARGE SCALE GENOMIC DNA]</scope>
    <source>
        <strain evidence="13">EN76</strain>
    </source>
</reference>
<evidence type="ECO:0000256" key="7">
    <source>
        <dbReference type="ARBA" id="ARBA00023002"/>
    </source>
</evidence>
<dbReference type="InterPro" id="IPR045087">
    <property type="entry name" value="Cu-oxidase_fam"/>
</dbReference>
<evidence type="ECO:0000259" key="12">
    <source>
        <dbReference type="Pfam" id="PF07732"/>
    </source>
</evidence>
<name>A0A060HVA8_9ARCH</name>
<dbReference type="EMBL" id="CP007536">
    <property type="protein sequence ID" value="AIC16967.1"/>
    <property type="molecule type" value="Genomic_DNA"/>
</dbReference>
<protein>
    <recommendedName>
        <fullName evidence="4">Copper-containing nitrite reductase</fullName>
        <ecNumber evidence="3">1.7.2.1</ecNumber>
    </recommendedName>
</protein>
<dbReference type="InterPro" id="IPR008972">
    <property type="entry name" value="Cupredoxin"/>
</dbReference>
<evidence type="ECO:0000313" key="14">
    <source>
        <dbReference type="Proteomes" id="UP000027093"/>
    </source>
</evidence>
<dbReference type="Pfam" id="PF07732">
    <property type="entry name" value="Cu-oxidase_3"/>
    <property type="match status" value="1"/>
</dbReference>
<evidence type="ECO:0000256" key="6">
    <source>
        <dbReference type="ARBA" id="ARBA00022737"/>
    </source>
</evidence>
<evidence type="ECO:0000256" key="3">
    <source>
        <dbReference type="ARBA" id="ARBA00011882"/>
    </source>
</evidence>
<dbReference type="GO" id="GO:0005507">
    <property type="term" value="F:copper ion binding"/>
    <property type="evidence" value="ECO:0007669"/>
    <property type="project" value="InterPro"/>
</dbReference>
<dbReference type="PRINTS" id="PR00695">
    <property type="entry name" value="CUNO2RDTASE"/>
</dbReference>
<keyword evidence="6" id="KW-0677">Repeat</keyword>
<dbReference type="Pfam" id="PF07731">
    <property type="entry name" value="Cu-oxidase_2"/>
    <property type="match status" value="1"/>
</dbReference>
<dbReference type="InterPro" id="IPR001287">
    <property type="entry name" value="NO2-reductase_Cu"/>
</dbReference>
<dbReference type="Proteomes" id="UP000027093">
    <property type="component" value="Chromosome"/>
</dbReference>
<sequence length="340" mass="38325">MSGNMLLVAVMAVAVAGSVMAFSSVKMQAGAQNEDKMVAGHSTGIYRTTGDVLDPEHDSRQLSNAVVDPDKYLREFNYGHVSKLPDGTTLREFTIVADDKRVMEVSPGVSYNVWTFNGTVPGPTIRATEGDLVRIHFVNNGTLPHTMHFHSIHAAEMDGAFDQVAPGGRFIYEFTAEPFGLHLYHCHVQPLEEHIAHGLYGAYIVDPKGPRPPADEMVMMMNGYDTDFDTENNFYTVNGIPFYYMHHPIQIEKNQSVRVYLVNILEFDQINNFHLHGNLFHLYRTGTSLTPDEYADMVTMSQGERAILEFTYKYPGQYMFHAHKTEFAEKGWTGAFLVRE</sequence>
<feature type="binding site" description="type 1 copper site" evidence="10">
    <location>
        <position position="150"/>
    </location>
    <ligand>
        <name>Cu cation</name>
        <dbReference type="ChEBI" id="CHEBI:23378"/>
        <label>1</label>
    </ligand>
</feature>
<evidence type="ECO:0000256" key="8">
    <source>
        <dbReference type="ARBA" id="ARBA00023008"/>
    </source>
</evidence>
<evidence type="ECO:0000256" key="5">
    <source>
        <dbReference type="ARBA" id="ARBA00022723"/>
    </source>
</evidence>